<evidence type="ECO:0000313" key="3">
    <source>
        <dbReference type="Proteomes" id="UP001150531"/>
    </source>
</evidence>
<sequence length="1064" mass="114405">MEDHEEGAIENDVPDTSNSTSPSFIQSDEVLEERQEIRAYRNYGGTGYWCSLEFFSEFTADGSQFKCRTSRYNAKDNGEKKGNLYVRASSQNTWDRTWNDIGNQNGQWNPLEATGSVNSPNGSATVYFKYIYDRSGVEDVEMEVDIVLTFKPATPVITSPSGDVTTNPFTVTGTGGIPNAGTITLHNANGGAQLATAVIATDGSWTASATFPPGLTTLTFYAKQTIRNSVSGESNRVTVNLVVTAVTIDSPKSGDSLRERQPMINGKGHSGATIKVYEADSGVILYGSGTAQGGQWSIRLTTPLPIGPFTFHASQEYAGQTTWSDKVPVSVLPKLPVITQPAAQSVQNRSFTVSGIEGEVGAIMRILLDLNDTVVGTLQSVTGNAWSVLVDIPASIPPGEVRLAAQQTLRVPSDRSDSRPFKLKPSQPGKLTVQVDAQGKVTLGGTGHIGATFYLHVVNNGMPFHSFTVATSPWTVFFPDWLPGTSLVNGRQSVPDGAGQPIYSDWISEDTTVEVPVPPPTLSSRVNPDGIPTFYGTGRNWSDQPASRVEVRLEGASSAIVPIVDVRADTTWSSTATERWAPGTYQVTAIQWFTTLQSGRVQPPVSVIISAPPAVIEKVTPNGVFAEVVGQCWPGAELTITFSDNPASHPLEDADKNGQWDFQRSTPFRPGRHTVTVTQTFGGQTSNPVSMSFDIAVSVPVITPPPGGETDHLPVLHGTGGFDGFTIRVFDFVTHQLLGETIATGDEWSVALTELDYGPHAVFAIQVLGDLESPPSNTVAFKVVLLAPTIDLPETGASVPRTFTVKGYARAGKGFDRTEVDVYLDGDPFRVYPLFGDGYFEQNFTRPLGPCVLNARQYFKDQESPHSQDVLITIVPGKALIETPGIGEAVGKTAPICGFGFPADDVVVALPDFTELGRTKVQNDGTWLCPVELPETGTDLSLITEQRNGEFRSGWSEPRSVQRLMAPPTFDEPLEGKWEEATPGFAGGAFEGSQVDVVAWYDSDEKHAEALVTNGGRWAGASERNLPAGPQWARAVQVVGGKRSMPADSKRFEVVPPDEPPGLA</sequence>
<organism evidence="2 3">
    <name type="scientific">Pseudomonas aphyarum</name>
    <dbReference type="NCBI Taxonomy" id="2942629"/>
    <lineage>
        <taxon>Bacteria</taxon>
        <taxon>Pseudomonadati</taxon>
        <taxon>Pseudomonadota</taxon>
        <taxon>Gammaproteobacteria</taxon>
        <taxon>Pseudomonadales</taxon>
        <taxon>Pseudomonadaceae</taxon>
        <taxon>Pseudomonas</taxon>
    </lineage>
</organism>
<evidence type="ECO:0008006" key="4">
    <source>
        <dbReference type="Google" id="ProtNLM"/>
    </source>
</evidence>
<feature type="region of interest" description="Disordered" evidence="1">
    <location>
        <begin position="1043"/>
        <end position="1064"/>
    </location>
</feature>
<feature type="region of interest" description="Disordered" evidence="1">
    <location>
        <begin position="1"/>
        <end position="28"/>
    </location>
</feature>
<proteinExistence type="predicted"/>
<comment type="caution">
    <text evidence="2">The sequence shown here is derived from an EMBL/GenBank/DDBJ whole genome shotgun (WGS) entry which is preliminary data.</text>
</comment>
<dbReference type="EMBL" id="JAMDGS010000002">
    <property type="protein sequence ID" value="MDD1123828.1"/>
    <property type="molecule type" value="Genomic_DNA"/>
</dbReference>
<accession>A0ABT5PIX9</accession>
<reference evidence="2" key="1">
    <citation type="submission" date="2022-05" db="EMBL/GenBank/DDBJ databases">
        <title>Novel Pseudomonas spp. Isolated from a Rainbow Trout Aquaculture Facility.</title>
        <authorList>
            <person name="Testerman T."/>
            <person name="Graf J."/>
        </authorList>
    </citation>
    <scope>NUCLEOTIDE SEQUENCE</scope>
    <source>
        <strain evidence="2">ID386</strain>
    </source>
</reference>
<keyword evidence="3" id="KW-1185">Reference proteome</keyword>
<dbReference type="RefSeq" id="WP_273899260.1">
    <property type="nucleotide sequence ID" value="NZ_JAMDGS010000002.1"/>
</dbReference>
<evidence type="ECO:0000313" key="2">
    <source>
        <dbReference type="EMBL" id="MDD1123828.1"/>
    </source>
</evidence>
<feature type="compositionally biased region" description="Polar residues" evidence="1">
    <location>
        <begin position="14"/>
        <end position="26"/>
    </location>
</feature>
<gene>
    <name evidence="2" type="ORF">M5G18_04455</name>
</gene>
<dbReference type="Proteomes" id="UP001150531">
    <property type="component" value="Unassembled WGS sequence"/>
</dbReference>
<protein>
    <recommendedName>
        <fullName evidence="4">Ig-like domain repeat protein</fullName>
    </recommendedName>
</protein>
<evidence type="ECO:0000256" key="1">
    <source>
        <dbReference type="SAM" id="MobiDB-lite"/>
    </source>
</evidence>
<name>A0ABT5PIX9_9PSED</name>